<comment type="caution">
    <text evidence="1">The sequence shown here is derived from an EMBL/GenBank/DDBJ whole genome shotgun (WGS) entry which is preliminary data.</text>
</comment>
<dbReference type="EMBL" id="CAVMJV010000121">
    <property type="protein sequence ID" value="CAK5105994.1"/>
    <property type="molecule type" value="Genomic_DNA"/>
</dbReference>
<accession>A0ACB1ATX2</accession>
<organism evidence="1 2">
    <name type="scientific">Meloidogyne enterolobii</name>
    <name type="common">Root-knot nematode worm</name>
    <name type="synonym">Meloidogyne mayaguensis</name>
    <dbReference type="NCBI Taxonomy" id="390850"/>
    <lineage>
        <taxon>Eukaryota</taxon>
        <taxon>Metazoa</taxon>
        <taxon>Ecdysozoa</taxon>
        <taxon>Nematoda</taxon>
        <taxon>Chromadorea</taxon>
        <taxon>Rhabditida</taxon>
        <taxon>Tylenchina</taxon>
        <taxon>Tylenchomorpha</taxon>
        <taxon>Tylenchoidea</taxon>
        <taxon>Meloidogynidae</taxon>
        <taxon>Meloidogyninae</taxon>
        <taxon>Meloidogyne</taxon>
    </lineage>
</organism>
<gene>
    <name evidence="1" type="ORF">MENTE1834_LOCUS43364</name>
</gene>
<protein>
    <submittedName>
        <fullName evidence="1">Uncharacterized protein</fullName>
    </submittedName>
</protein>
<dbReference type="Proteomes" id="UP001497535">
    <property type="component" value="Unassembled WGS sequence"/>
</dbReference>
<keyword evidence="2" id="KW-1185">Reference proteome</keyword>
<sequence length="213" mass="24988">MSHLFERINLKNQQQQQKMLMNETGRRNSLFFDVIKDCPQWLPNLIENDQNQNLIEATTISQTNFENKILEDNLTKIATTTEISNNFSLLNDENEATNPFIYPPTELIPKNNFDNKNNREDVQYPYWLKIVFFCVLGFGIAFFLLMFLIGIITRCENETNNSTNIEENVVQIQSTSRGFERNEATEGGKGFFFNFLKFFGKFFEKISRNIFLD</sequence>
<proteinExistence type="predicted"/>
<evidence type="ECO:0000313" key="2">
    <source>
        <dbReference type="Proteomes" id="UP001497535"/>
    </source>
</evidence>
<name>A0ACB1ATX2_MELEN</name>
<evidence type="ECO:0000313" key="1">
    <source>
        <dbReference type="EMBL" id="CAK5105994.1"/>
    </source>
</evidence>
<reference evidence="1" key="1">
    <citation type="submission" date="2023-11" db="EMBL/GenBank/DDBJ databases">
        <authorList>
            <person name="Poullet M."/>
        </authorList>
    </citation>
    <scope>NUCLEOTIDE SEQUENCE</scope>
    <source>
        <strain evidence="1">E1834</strain>
    </source>
</reference>